<dbReference type="Pfam" id="PF13354">
    <property type="entry name" value="Beta-lactamase2"/>
    <property type="match status" value="1"/>
</dbReference>
<dbReference type="InterPro" id="IPR000871">
    <property type="entry name" value="Beta-lactam_class-A"/>
</dbReference>
<dbReference type="Gene3D" id="3.40.710.10">
    <property type="entry name" value="DD-peptidase/beta-lactamase superfamily"/>
    <property type="match status" value="1"/>
</dbReference>
<protein>
    <submittedName>
        <fullName evidence="2">Serine hydrolase</fullName>
    </submittedName>
</protein>
<dbReference type="Proteomes" id="UP001589750">
    <property type="component" value="Unassembled WGS sequence"/>
</dbReference>
<evidence type="ECO:0000313" key="3">
    <source>
        <dbReference type="Proteomes" id="UP001589750"/>
    </source>
</evidence>
<dbReference type="RefSeq" id="WP_140009476.1">
    <property type="nucleotide sequence ID" value="NZ_JBHMDG010000017.1"/>
</dbReference>
<accession>A0ABV5KBZ7</accession>
<dbReference type="PANTHER" id="PTHR35333:SF3">
    <property type="entry name" value="BETA-LACTAMASE-TYPE TRANSPEPTIDASE FOLD CONTAINING PROTEIN"/>
    <property type="match status" value="1"/>
</dbReference>
<evidence type="ECO:0000259" key="1">
    <source>
        <dbReference type="Pfam" id="PF13354"/>
    </source>
</evidence>
<dbReference type="SUPFAM" id="SSF56601">
    <property type="entry name" value="beta-lactamase/transpeptidase-like"/>
    <property type="match status" value="1"/>
</dbReference>
<gene>
    <name evidence="2" type="ORF">ACFFRI_14575</name>
</gene>
<name>A0ABV5KBZ7_9ACTN</name>
<evidence type="ECO:0000313" key="2">
    <source>
        <dbReference type="EMBL" id="MFB9314277.1"/>
    </source>
</evidence>
<organism evidence="2 3">
    <name type="scientific">Nocardioides plantarum</name>
    <dbReference type="NCBI Taxonomy" id="29299"/>
    <lineage>
        <taxon>Bacteria</taxon>
        <taxon>Bacillati</taxon>
        <taxon>Actinomycetota</taxon>
        <taxon>Actinomycetes</taxon>
        <taxon>Propionibacteriales</taxon>
        <taxon>Nocardioidaceae</taxon>
        <taxon>Nocardioides</taxon>
    </lineage>
</organism>
<dbReference type="GO" id="GO:0016787">
    <property type="term" value="F:hydrolase activity"/>
    <property type="evidence" value="ECO:0007669"/>
    <property type="project" value="UniProtKB-KW"/>
</dbReference>
<proteinExistence type="predicted"/>
<sequence length="248" mass="25586">MADVSYLVVDADTGEELASHEPDRVLRTASVAKVLVLSALARALEAGEVGSEEVLSRTVAPPVADSGLWHRMAVAELPVGDVALLVGAVSDNWATNVLVARLGLDAVNAFGLQHTALHDVVRDHRGPGDPPTLSTGTAREWVGVLVALHRRTWVSAAVSERVLGWLAAGVDHSLVASAFGLGGLDPLVGDAGLVNKTGTDSDVRCDIGLVTGSSRVAAYAGLGNGDPVDLVPRLRALGDRVRVLVGPG</sequence>
<dbReference type="EMBL" id="JBHMDG010000017">
    <property type="protein sequence ID" value="MFB9314277.1"/>
    <property type="molecule type" value="Genomic_DNA"/>
</dbReference>
<dbReference type="PANTHER" id="PTHR35333">
    <property type="entry name" value="BETA-LACTAMASE"/>
    <property type="match status" value="1"/>
</dbReference>
<dbReference type="InterPro" id="IPR012338">
    <property type="entry name" value="Beta-lactam/transpept-like"/>
</dbReference>
<comment type="caution">
    <text evidence="2">The sequence shown here is derived from an EMBL/GenBank/DDBJ whole genome shotgun (WGS) entry which is preliminary data.</text>
</comment>
<reference evidence="2 3" key="1">
    <citation type="submission" date="2024-09" db="EMBL/GenBank/DDBJ databases">
        <authorList>
            <person name="Sun Q."/>
            <person name="Mori K."/>
        </authorList>
    </citation>
    <scope>NUCLEOTIDE SEQUENCE [LARGE SCALE GENOMIC DNA]</scope>
    <source>
        <strain evidence="2 3">JCM 9626</strain>
    </source>
</reference>
<feature type="domain" description="Beta-lactamase class A catalytic" evidence="1">
    <location>
        <begin position="6"/>
        <end position="216"/>
    </location>
</feature>
<keyword evidence="3" id="KW-1185">Reference proteome</keyword>
<dbReference type="InterPro" id="IPR045155">
    <property type="entry name" value="Beta-lactam_cat"/>
</dbReference>
<keyword evidence="2" id="KW-0378">Hydrolase</keyword>